<evidence type="ECO:0000313" key="3">
    <source>
        <dbReference type="Proteomes" id="UP000249808"/>
    </source>
</evidence>
<comment type="caution">
    <text evidence="2">The sequence shown here is derived from an EMBL/GenBank/DDBJ whole genome shotgun (WGS) entry which is preliminary data.</text>
</comment>
<dbReference type="InterPro" id="IPR029052">
    <property type="entry name" value="Metallo-depent_PP-like"/>
</dbReference>
<feature type="domain" description="Calcineurin-like phosphoesterase" evidence="1">
    <location>
        <begin position="67"/>
        <end position="233"/>
    </location>
</feature>
<protein>
    <submittedName>
        <fullName evidence="2">Metallophosphoesterase</fullName>
    </submittedName>
</protein>
<dbReference type="AlphaFoldDB" id="A0A327ZXT0"/>
<proteinExistence type="predicted"/>
<dbReference type="GO" id="GO:0009245">
    <property type="term" value="P:lipid A biosynthetic process"/>
    <property type="evidence" value="ECO:0007669"/>
    <property type="project" value="TreeGrafter"/>
</dbReference>
<sequence length="296" mass="34167">MKNYSIHQISKPLKSIWRLKMIKLLMYSMIDRFGKSLVPLFHSNPKNVDVDNITIKGLRLHHARPLSIVHISDLHVGFQYNYHDLIEHIKIINKLQPDIVMITGDLFDNLEVFKENPNDYIPLLKTIKAPLGVYFSYGNHDQRTHLTHDLETVLTNSHITVLNNFGKYINYDGEEIYICGTDDILNASGNIEQAIRNRNHPNDYTITLVHEPDYADFVKKFNVDLQLSGHSHGGQIFIPMLGAPIKPSLGRKYLKGLFNLKYKKHSMYLHVSRGLGSTHLPIRFFAKPQITKIYIK</sequence>
<gene>
    <name evidence="2" type="ORF">BHU61_02420</name>
</gene>
<dbReference type="InterPro" id="IPR051158">
    <property type="entry name" value="Metallophosphoesterase_sf"/>
</dbReference>
<dbReference type="Gene3D" id="3.60.21.10">
    <property type="match status" value="1"/>
</dbReference>
<evidence type="ECO:0000259" key="1">
    <source>
        <dbReference type="Pfam" id="PF00149"/>
    </source>
</evidence>
<dbReference type="GO" id="GO:0008758">
    <property type="term" value="F:UDP-2,3-diacylglucosamine hydrolase activity"/>
    <property type="evidence" value="ECO:0007669"/>
    <property type="project" value="TreeGrafter"/>
</dbReference>
<evidence type="ECO:0000313" key="2">
    <source>
        <dbReference type="EMBL" id="RAK46324.1"/>
    </source>
</evidence>
<dbReference type="InterPro" id="IPR004843">
    <property type="entry name" value="Calcineurin-like_PHP"/>
</dbReference>
<reference evidence="2 3" key="1">
    <citation type="journal article" date="2018" name="Front. Microbiol.">
        <title>Description and Comparative Genomics of Macrococcus caseolyticus subsp. hominis subsp. nov., Macrococcus goetzii sp. nov., Macrococcus epidermidis sp. nov., and Macrococcus bohemicus sp. nov., Novel Macrococci From Human Clinical Material With Virulence Potential and Suspected Uptake of Foreign DNA by Natural Transformation.</title>
        <authorList>
            <person name="Maslanova I."/>
            <person name="Wertheimer Z."/>
            <person name="Sedlacek I."/>
            <person name="Svec P."/>
            <person name="Indrakova A."/>
            <person name="Kovarovic V."/>
            <person name="Schumann P."/>
            <person name="Sproer C."/>
            <person name="Kralova S."/>
            <person name="Sedo O."/>
            <person name="Kristofova L."/>
            <person name="Vrbovska V."/>
            <person name="Fuzik T."/>
            <person name="Petras P."/>
            <person name="Zdrahal Z."/>
            <person name="Ruzickova V."/>
            <person name="Doskar J."/>
            <person name="Pantucek R."/>
        </authorList>
    </citation>
    <scope>NUCLEOTIDE SEQUENCE [LARGE SCALE GENOMIC DNA]</scope>
    <source>
        <strain evidence="2 3">01/688</strain>
    </source>
</reference>
<dbReference type="Proteomes" id="UP000249808">
    <property type="component" value="Unassembled WGS sequence"/>
</dbReference>
<dbReference type="CDD" id="cd07385">
    <property type="entry name" value="MPP_YkuE_C"/>
    <property type="match status" value="1"/>
</dbReference>
<name>A0A327ZXT0_9STAP</name>
<dbReference type="EMBL" id="PZJH01000001">
    <property type="protein sequence ID" value="RAK46324.1"/>
    <property type="molecule type" value="Genomic_DNA"/>
</dbReference>
<organism evidence="2 3">
    <name type="scientific">Macrococcus epidermidis</name>
    <dbReference type="NCBI Taxonomy" id="1902580"/>
    <lineage>
        <taxon>Bacteria</taxon>
        <taxon>Bacillati</taxon>
        <taxon>Bacillota</taxon>
        <taxon>Bacilli</taxon>
        <taxon>Bacillales</taxon>
        <taxon>Staphylococcaceae</taxon>
        <taxon>Macrococcus</taxon>
    </lineage>
</organism>
<accession>A0A327ZXT0</accession>
<dbReference type="PANTHER" id="PTHR31302">
    <property type="entry name" value="TRANSMEMBRANE PROTEIN WITH METALLOPHOSPHOESTERASE DOMAIN-RELATED"/>
    <property type="match status" value="1"/>
</dbReference>
<keyword evidence="3" id="KW-1185">Reference proteome</keyword>
<dbReference type="SUPFAM" id="SSF56300">
    <property type="entry name" value="Metallo-dependent phosphatases"/>
    <property type="match status" value="1"/>
</dbReference>
<dbReference type="GO" id="GO:0016020">
    <property type="term" value="C:membrane"/>
    <property type="evidence" value="ECO:0007669"/>
    <property type="project" value="GOC"/>
</dbReference>
<dbReference type="Pfam" id="PF00149">
    <property type="entry name" value="Metallophos"/>
    <property type="match status" value="1"/>
</dbReference>
<dbReference type="PANTHER" id="PTHR31302:SF25">
    <property type="entry name" value="PHOSPHOESTERASE"/>
    <property type="match status" value="1"/>
</dbReference>